<reference evidence="1 2" key="1">
    <citation type="submission" date="2021-07" db="EMBL/GenBank/DDBJ databases">
        <authorList>
            <consortium name="Genoscope - CEA"/>
            <person name="William W."/>
        </authorList>
    </citation>
    <scope>NUCLEOTIDE SEQUENCE [LARGE SCALE GENOMIC DNA]</scope>
</reference>
<proteinExistence type="predicted"/>
<name>A0A8D9CVE1_BRACM</name>
<dbReference type="Gramene" id="A09p44260.2_BraZ1">
    <property type="protein sequence ID" value="A09p44260.2_BraZ1.CDS.1"/>
    <property type="gene ID" value="A09g44260.2_BraZ1"/>
</dbReference>
<evidence type="ECO:0000313" key="1">
    <source>
        <dbReference type="EMBL" id="CAG7863959.1"/>
    </source>
</evidence>
<evidence type="ECO:0000313" key="2">
    <source>
        <dbReference type="Proteomes" id="UP000694005"/>
    </source>
</evidence>
<protein>
    <submittedName>
        <fullName evidence="1">Uncharacterized protein</fullName>
    </submittedName>
</protein>
<gene>
    <name evidence="1" type="ORF">BRAPAZ1V2_A09P44260.2</name>
</gene>
<accession>A0A8D9CVE1</accession>
<dbReference type="Proteomes" id="UP000694005">
    <property type="component" value="Chromosome A09"/>
</dbReference>
<sequence>FDLDRPWSTDQYMEPNQPGDQNVLNISTEVHVFHRTGQTDRAVYWTVPHTSGKELWLEPWPDDRSDHTGACLSRPTSHLKTYGRARIHFRRAGRGDTYLGELDELSELSDTTLELDELSKLNDTSLELNELSNTEDGAGSAPGRNGPFQSKEKFIKSSLWDCFFPNSTSPFLSPFQAHSHQEYQEGVSKEVLVVHGKKNSTKIINFGL</sequence>
<dbReference type="EMBL" id="LS974625">
    <property type="protein sequence ID" value="CAG7863959.1"/>
    <property type="molecule type" value="Genomic_DNA"/>
</dbReference>
<organism evidence="1 2">
    <name type="scientific">Brassica campestris</name>
    <name type="common">Field mustard</name>
    <dbReference type="NCBI Taxonomy" id="3711"/>
    <lineage>
        <taxon>Eukaryota</taxon>
        <taxon>Viridiplantae</taxon>
        <taxon>Streptophyta</taxon>
        <taxon>Embryophyta</taxon>
        <taxon>Tracheophyta</taxon>
        <taxon>Spermatophyta</taxon>
        <taxon>Magnoliopsida</taxon>
        <taxon>eudicotyledons</taxon>
        <taxon>Gunneridae</taxon>
        <taxon>Pentapetalae</taxon>
        <taxon>rosids</taxon>
        <taxon>malvids</taxon>
        <taxon>Brassicales</taxon>
        <taxon>Brassicaceae</taxon>
        <taxon>Brassiceae</taxon>
        <taxon>Brassica</taxon>
    </lineage>
</organism>
<dbReference type="AlphaFoldDB" id="A0A8D9CVE1"/>
<feature type="non-terminal residue" evidence="1">
    <location>
        <position position="1"/>
    </location>
</feature>